<evidence type="ECO:0000256" key="2">
    <source>
        <dbReference type="ARBA" id="ARBA00013855"/>
    </source>
</evidence>
<comment type="function">
    <text evidence="5">Involved in formation and maintenance of cell shape.</text>
</comment>
<dbReference type="Proteomes" id="UP000002588">
    <property type="component" value="Chromosome"/>
</dbReference>
<feature type="coiled-coil region" evidence="6">
    <location>
        <begin position="94"/>
        <end position="121"/>
    </location>
</feature>
<evidence type="ECO:0000256" key="6">
    <source>
        <dbReference type="SAM" id="Coils"/>
    </source>
</evidence>
<protein>
    <recommendedName>
        <fullName evidence="2 5">Cell shape-determining protein MreC</fullName>
    </recommendedName>
    <alternativeName>
        <fullName evidence="4 5">Cell shape protein MreC</fullName>
    </alternativeName>
</protein>
<evidence type="ECO:0000256" key="4">
    <source>
        <dbReference type="ARBA" id="ARBA00032089"/>
    </source>
</evidence>
<dbReference type="HOGENOM" id="CLU_042663_2_0_4"/>
<dbReference type="InterPro" id="IPR042177">
    <property type="entry name" value="Cell/Rod_1"/>
</dbReference>
<evidence type="ECO:0000259" key="9">
    <source>
        <dbReference type="Pfam" id="PF04085"/>
    </source>
</evidence>
<feature type="transmembrane region" description="Helical" evidence="8">
    <location>
        <begin position="20"/>
        <end position="39"/>
    </location>
</feature>
<dbReference type="KEGG" id="aoa:dqs_0184"/>
<dbReference type="KEGG" id="azo:azo0175"/>
<dbReference type="NCBIfam" id="TIGR00219">
    <property type="entry name" value="mreC"/>
    <property type="match status" value="1"/>
</dbReference>
<sequence length="305" mass="33231">MSLAGHQPPPIFRRGLAPLARLFLLVSVCLAMLVADLRFRYLEVFRQGLSVVTYPLQMAAATPADFVRNASRYFATLIEVQLENADLRRQQLGAAERLLRYEQLEQEYKQLRGLMQMAERVQVKSVAAEILYNAPDPFARKVILDRGAQQGVEAGLAVVDSDGVIGQVTRVYPIQSEVTLLTDRNQAIPVRVLRNGLRGVLFGTGQGRIELRFVIAGADIQVGDMLVTSGLDGVFLPGLPVAEVLSVDREAEAFARIVCKPVAGVERSSQVLVLGRAEPPPPIPVDPAPAPPAEGRRARRGDGGH</sequence>
<dbReference type="PANTHER" id="PTHR34138">
    <property type="entry name" value="CELL SHAPE-DETERMINING PROTEIN MREC"/>
    <property type="match status" value="1"/>
</dbReference>
<dbReference type="RefSeq" id="WP_011763911.1">
    <property type="nucleotide sequence ID" value="NC_008702.1"/>
</dbReference>
<dbReference type="PANTHER" id="PTHR34138:SF1">
    <property type="entry name" value="CELL SHAPE-DETERMINING PROTEIN MREC"/>
    <property type="match status" value="1"/>
</dbReference>
<reference evidence="10 11" key="1">
    <citation type="journal article" date="2006" name="Nat. Biotechnol.">
        <title>Complete genome of the mutualistic, N2-fixing grass endophyte Azoarcus sp. strain BH72.</title>
        <authorList>
            <person name="Krause A."/>
            <person name="Ramakumar A."/>
            <person name="Bartels D."/>
            <person name="Battistoni F."/>
            <person name="Bekel T."/>
            <person name="Boch J."/>
            <person name="Boehm M."/>
            <person name="Friedrich F."/>
            <person name="Hurek T."/>
            <person name="Krause L."/>
            <person name="Linke B."/>
            <person name="McHardy A.C."/>
            <person name="Sarkar A."/>
            <person name="Schneiker S."/>
            <person name="Syed A.A."/>
            <person name="Thauer R."/>
            <person name="Vorhoelter F.-J."/>
            <person name="Weidner S."/>
            <person name="Puehler A."/>
            <person name="Reinhold-Hurek B."/>
            <person name="Kaiser O."/>
            <person name="Goesmann A."/>
        </authorList>
    </citation>
    <scope>NUCLEOTIDE SEQUENCE [LARGE SCALE GENOMIC DNA]</scope>
    <source>
        <strain evidence="10 11">BH72</strain>
    </source>
</reference>
<dbReference type="AlphaFoldDB" id="A1K1T8"/>
<dbReference type="GO" id="GO:0005886">
    <property type="term" value="C:plasma membrane"/>
    <property type="evidence" value="ECO:0007669"/>
    <property type="project" value="TreeGrafter"/>
</dbReference>
<dbReference type="InterPro" id="IPR007221">
    <property type="entry name" value="MreC"/>
</dbReference>
<dbReference type="GO" id="GO:0008360">
    <property type="term" value="P:regulation of cell shape"/>
    <property type="evidence" value="ECO:0007669"/>
    <property type="project" value="UniProtKB-KW"/>
</dbReference>
<evidence type="ECO:0000256" key="8">
    <source>
        <dbReference type="SAM" id="Phobius"/>
    </source>
</evidence>
<evidence type="ECO:0000313" key="10">
    <source>
        <dbReference type="EMBL" id="CAL92793.1"/>
    </source>
</evidence>
<evidence type="ECO:0000256" key="3">
    <source>
        <dbReference type="ARBA" id="ARBA00022960"/>
    </source>
</evidence>
<proteinExistence type="inferred from homology"/>
<keyword evidence="8" id="KW-0812">Transmembrane</keyword>
<accession>A1K1T8</accession>
<feature type="compositionally biased region" description="Basic and acidic residues" evidence="7">
    <location>
        <begin position="294"/>
        <end position="305"/>
    </location>
</feature>
<feature type="region of interest" description="Disordered" evidence="7">
    <location>
        <begin position="275"/>
        <end position="305"/>
    </location>
</feature>
<feature type="compositionally biased region" description="Pro residues" evidence="7">
    <location>
        <begin position="278"/>
        <end position="292"/>
    </location>
</feature>
<evidence type="ECO:0000256" key="5">
    <source>
        <dbReference type="PIRNR" id="PIRNR038471"/>
    </source>
</evidence>
<dbReference type="OrthoDB" id="9808025at2"/>
<organism evidence="10 11">
    <name type="scientific">Azoarcus sp. (strain BH72)</name>
    <dbReference type="NCBI Taxonomy" id="418699"/>
    <lineage>
        <taxon>Bacteria</taxon>
        <taxon>Pseudomonadati</taxon>
        <taxon>Pseudomonadota</taxon>
        <taxon>Betaproteobacteria</taxon>
        <taxon>Rhodocyclales</taxon>
        <taxon>Zoogloeaceae</taxon>
        <taxon>Azoarcus</taxon>
    </lineage>
</organism>
<dbReference type="InterPro" id="IPR042175">
    <property type="entry name" value="Cell/Rod_MreC_2"/>
</dbReference>
<evidence type="ECO:0000313" key="11">
    <source>
        <dbReference type="Proteomes" id="UP000002588"/>
    </source>
</evidence>
<dbReference type="Gene3D" id="2.40.10.340">
    <property type="entry name" value="Rod shape-determining protein MreC, domain 1"/>
    <property type="match status" value="1"/>
</dbReference>
<dbReference type="STRING" id="62928.azo0175"/>
<evidence type="ECO:0000256" key="7">
    <source>
        <dbReference type="SAM" id="MobiDB-lite"/>
    </source>
</evidence>
<keyword evidence="8" id="KW-0472">Membrane</keyword>
<dbReference type="Gene3D" id="2.40.10.350">
    <property type="entry name" value="Rod shape-determining protein MreC, domain 2"/>
    <property type="match status" value="1"/>
</dbReference>
<keyword evidence="6" id="KW-0175">Coiled coil</keyword>
<name>A1K1T8_AZOSB</name>
<keyword evidence="3 5" id="KW-0133">Cell shape</keyword>
<dbReference type="InterPro" id="IPR055342">
    <property type="entry name" value="MreC_beta-barrel_core"/>
</dbReference>
<dbReference type="EMBL" id="AM406670">
    <property type="protein sequence ID" value="CAL92793.1"/>
    <property type="molecule type" value="Genomic_DNA"/>
</dbReference>
<keyword evidence="11" id="KW-1185">Reference proteome</keyword>
<dbReference type="PIRSF" id="PIRSF038471">
    <property type="entry name" value="MreC"/>
    <property type="match status" value="1"/>
</dbReference>
<comment type="similarity">
    <text evidence="1 5">Belongs to the MreC family.</text>
</comment>
<dbReference type="Pfam" id="PF04085">
    <property type="entry name" value="MreC"/>
    <property type="match status" value="1"/>
</dbReference>
<dbReference type="eggNOG" id="COG1792">
    <property type="taxonomic scope" value="Bacteria"/>
</dbReference>
<keyword evidence="8" id="KW-1133">Transmembrane helix</keyword>
<gene>
    <name evidence="10" type="primary">mreC</name>
    <name evidence="10" type="ordered locus">azo0175</name>
</gene>
<feature type="domain" description="Rod shape-determining protein MreC beta-barrel core" evidence="9">
    <location>
        <begin position="130"/>
        <end position="274"/>
    </location>
</feature>
<evidence type="ECO:0000256" key="1">
    <source>
        <dbReference type="ARBA" id="ARBA00009369"/>
    </source>
</evidence>